<evidence type="ECO:0008006" key="5">
    <source>
        <dbReference type="Google" id="ProtNLM"/>
    </source>
</evidence>
<feature type="region of interest" description="Disordered" evidence="2">
    <location>
        <begin position="1207"/>
        <end position="1248"/>
    </location>
</feature>
<keyword evidence="3" id="KW-0472">Membrane</keyword>
<feature type="compositionally biased region" description="Polar residues" evidence="2">
    <location>
        <begin position="1207"/>
        <end position="1223"/>
    </location>
</feature>
<evidence type="ECO:0000313" key="4">
    <source>
        <dbReference type="EMBL" id="BFD47831.1"/>
    </source>
</evidence>
<keyword evidence="1" id="KW-0175">Coiled coil</keyword>
<feature type="region of interest" description="Disordered" evidence="2">
    <location>
        <begin position="703"/>
        <end position="739"/>
    </location>
</feature>
<feature type="compositionally biased region" description="Polar residues" evidence="2">
    <location>
        <begin position="829"/>
        <end position="863"/>
    </location>
</feature>
<feature type="region of interest" description="Disordered" evidence="2">
    <location>
        <begin position="1"/>
        <end position="24"/>
    </location>
</feature>
<reference evidence="4" key="1">
    <citation type="submission" date="2024-01" db="EMBL/GenBank/DDBJ databases">
        <title>Sequencing the genomes of a sandfly, Sergentomyia squamirostris, and its two endosymbionts.</title>
        <authorList>
            <person name="Itokawa K."/>
            <person name="Sanjoba C."/>
        </authorList>
    </citation>
    <scope>NUCLEOTIDE SEQUENCE</scope>
    <source>
        <strain evidence="4">WSSQ</strain>
    </source>
</reference>
<feature type="coiled-coil region" evidence="1">
    <location>
        <begin position="542"/>
        <end position="569"/>
    </location>
</feature>
<gene>
    <name evidence="4" type="ORF">DMENIID0003_09050</name>
</gene>
<organism evidence="4">
    <name type="scientific">Wolbachia endosymbiont of Sergentomyia squamirostris</name>
    <dbReference type="NCBI Taxonomy" id="3113640"/>
    <lineage>
        <taxon>Bacteria</taxon>
        <taxon>Pseudomonadati</taxon>
        <taxon>Pseudomonadota</taxon>
        <taxon>Alphaproteobacteria</taxon>
        <taxon>Rickettsiales</taxon>
        <taxon>Anaplasmataceae</taxon>
        <taxon>Wolbachieae</taxon>
        <taxon>Wolbachia</taxon>
    </lineage>
</organism>
<feature type="compositionally biased region" description="Polar residues" evidence="2">
    <location>
        <begin position="11"/>
        <end position="23"/>
    </location>
</feature>
<feature type="region of interest" description="Disordered" evidence="2">
    <location>
        <begin position="1274"/>
        <end position="1300"/>
    </location>
</feature>
<accession>A0AAT9GDG5</accession>
<name>A0AAT9GDG5_9RICK</name>
<keyword evidence="3" id="KW-1133">Transmembrane helix</keyword>
<evidence type="ECO:0000256" key="2">
    <source>
        <dbReference type="SAM" id="MobiDB-lite"/>
    </source>
</evidence>
<dbReference type="EMBL" id="AP029172">
    <property type="protein sequence ID" value="BFD47831.1"/>
    <property type="molecule type" value="Genomic_DNA"/>
</dbReference>
<feature type="compositionally biased region" description="Low complexity" evidence="2">
    <location>
        <begin position="864"/>
        <end position="882"/>
    </location>
</feature>
<feature type="compositionally biased region" description="Basic and acidic residues" evidence="2">
    <location>
        <begin position="724"/>
        <end position="739"/>
    </location>
</feature>
<feature type="compositionally biased region" description="Basic and acidic residues" evidence="2">
    <location>
        <begin position="1274"/>
        <end position="1285"/>
    </location>
</feature>
<keyword evidence="3" id="KW-0812">Transmembrane</keyword>
<evidence type="ECO:0000256" key="1">
    <source>
        <dbReference type="SAM" id="Coils"/>
    </source>
</evidence>
<feature type="compositionally biased region" description="Pro residues" evidence="2">
    <location>
        <begin position="1049"/>
        <end position="1079"/>
    </location>
</feature>
<evidence type="ECO:0000256" key="3">
    <source>
        <dbReference type="SAM" id="Phobius"/>
    </source>
</evidence>
<protein>
    <recommendedName>
        <fullName evidence="5">Ankyrin repeat domain protein</fullName>
    </recommendedName>
</protein>
<feature type="region of interest" description="Disordered" evidence="2">
    <location>
        <begin position="756"/>
        <end position="901"/>
    </location>
</feature>
<feature type="transmembrane region" description="Helical" evidence="3">
    <location>
        <begin position="1306"/>
        <end position="1326"/>
    </location>
</feature>
<sequence>MFGSNFRDFVSQDTTSQGQSNSERLIKSWHGFEKPDSEDSGIEGEFEVLDSESQEIPATPCSTPPEDLSLENAILTNFPDGCDRSFTVELKDEDSYGIIPKNLTFAEIINILNQAIQEDNCEELDKVVQNIEDYEGRSITLDNENLKDFCSNQLNLELQNGSNHQHIYSNVLSQYKFDQEGFKYDYSVKELVLLAIAANDKLVEQYQDFLFAEGNLSLLPLLVGGQKYIEAFIEKFHGTDGVYGRLKDQTIQLVEPNKIGFFSVIALRKEQELLNAVFVEYVLRDFGQVLKTSNPDSLYGVLETASLIKNEEFITIVLGAFERYINKLTKKASTEELLKKSFVTLLETAISQEHTSVIEYLCKRYTNSADHAIYDVYEQAFADDKVITILGQQILKNIGARGRKEIYNLILKTALDAGNIAFIEHLCEKCAKCSNDVIGYLNQKFKNNEFDNIHESILIALSNVEYTNIDVIVEVLFYTKKIHQNVSHNEQVIRPVIQNILKNATHYSIGQEDYSLVKEVCYLYTEEGAINVIFQEECKIFKSSIEKRIEDLEKENKLLQSEALREYNSRLPGIVNGLVQTACIVYDEYTKDPKDNKRQKNIDLIFSLMQIRNILQFSIDVQKYSCHERQDLWGEMCQTPGTFIIRKRSNNVADELEIPVITSDILSENPGLESAGSKQTEKNIVDRGKNIMNNEEASIEEAIGNNYEEGEMGKNSAKKRKESIKRSKEEKKKNEQEKEVQFRELYVGKNDGSKVITEVDSSKRKQAPVQPAEHVPEESAKLKAQPSNTQEQQGDQQDSPPLSPQSSASGNVEGTKASANAAPVPTPNPILTSIPDQVPTSVPPVTNKSSGQADNVQINGKQSTNPSNTVPPVQPTTPETPNASSSENKISEQKDGTQTSTKQQEVFPFYPYMQNGHVLPSGSLNPITEMGNTQNLQSAVLSSQQLAFRNVIEIFNKHGREGFTSLKLVIQEFLRNGISKIQLPTSNGYITLNLNTINKAGSEGLQNIVKVLTDSYENGALNDRTRNAIETHDDIDDYRLFSEKDPTLTPTPVPTPNLTPTPNPIPIPTPAPTPQPTPALKPTLIPSVANNKSEQVNNVQSNGRQSDNQNNKDIQDVSATISDQVTPVSSDTENNKVEKSGVSLQSSGYVDNSTVLSFVDREHVIHVDAQVSGDVSCLVETISEDTDEVASNQKGVLLLEAQPMVQSYDSSEKGNTNLQSAGDSSVGVVSKNGSDQLPADNLEQNSKGVDDSSVSVQFIGMVISQSNSASTITLDDHKPLMKDIENDNDPSEEDNDSPQNIKKSTLSTIVVSTLVVAAVASIAIFVYLEMLAVGIAVGACCLVAAAIIYYCTPKSQVENNEVEKSFNTGKVPTAVHA</sequence>
<feature type="region of interest" description="Disordered" evidence="2">
    <location>
        <begin position="1119"/>
        <end position="1144"/>
    </location>
</feature>
<proteinExistence type="predicted"/>
<feature type="transmembrane region" description="Helical" evidence="3">
    <location>
        <begin position="1331"/>
        <end position="1350"/>
    </location>
</feature>
<feature type="compositionally biased region" description="Acidic residues" evidence="2">
    <location>
        <begin position="1286"/>
        <end position="1296"/>
    </location>
</feature>
<feature type="compositionally biased region" description="Polar residues" evidence="2">
    <location>
        <begin position="1119"/>
        <end position="1132"/>
    </location>
</feature>
<feature type="compositionally biased region" description="Low complexity" evidence="2">
    <location>
        <begin position="792"/>
        <end position="810"/>
    </location>
</feature>
<feature type="region of interest" description="Disordered" evidence="2">
    <location>
        <begin position="1042"/>
        <end position="1084"/>
    </location>
</feature>